<dbReference type="OrthoDB" id="7363829at2"/>
<name>A0A6B8KDF9_9HYPH</name>
<feature type="signal peptide" evidence="5">
    <location>
        <begin position="1"/>
        <end position="24"/>
    </location>
</feature>
<dbReference type="AlphaFoldDB" id="A0A6B8KDF9"/>
<evidence type="ECO:0000313" key="7">
    <source>
        <dbReference type="EMBL" id="QGM44463.1"/>
    </source>
</evidence>
<dbReference type="GO" id="GO:0009055">
    <property type="term" value="F:electron transfer activity"/>
    <property type="evidence" value="ECO:0007669"/>
    <property type="project" value="InterPro"/>
</dbReference>
<organism evidence="7 8">
    <name type="scientific">Methylocystis heyeri</name>
    <dbReference type="NCBI Taxonomy" id="391905"/>
    <lineage>
        <taxon>Bacteria</taxon>
        <taxon>Pseudomonadati</taxon>
        <taxon>Pseudomonadota</taxon>
        <taxon>Alphaproteobacteria</taxon>
        <taxon>Hyphomicrobiales</taxon>
        <taxon>Methylocystaceae</taxon>
        <taxon>Methylocystis</taxon>
    </lineage>
</organism>
<evidence type="ECO:0000259" key="6">
    <source>
        <dbReference type="PROSITE" id="PS51007"/>
    </source>
</evidence>
<keyword evidence="5" id="KW-0732">Signal</keyword>
<dbReference type="KEGG" id="mhey:H2LOC_001415"/>
<gene>
    <name evidence="7" type="ORF">H2LOC_001415</name>
</gene>
<keyword evidence="3 4" id="KW-0408">Iron</keyword>
<feature type="domain" description="Cytochrome c" evidence="6">
    <location>
        <begin position="26"/>
        <end position="109"/>
    </location>
</feature>
<feature type="chain" id="PRO_5025481527" evidence="5">
    <location>
        <begin position="25"/>
        <end position="111"/>
    </location>
</feature>
<reference evidence="7 8" key="1">
    <citation type="submission" date="2019-11" db="EMBL/GenBank/DDBJ databases">
        <title>The genome sequence of Methylocystis heyeri.</title>
        <authorList>
            <person name="Oshkin I.Y."/>
            <person name="Miroshnikov K."/>
            <person name="Dedysh S.N."/>
        </authorList>
    </citation>
    <scope>NUCLEOTIDE SEQUENCE [LARGE SCALE GENOMIC DNA]</scope>
    <source>
        <strain evidence="7 8">H2</strain>
    </source>
</reference>
<dbReference type="PROSITE" id="PS51007">
    <property type="entry name" value="CYTC"/>
    <property type="match status" value="1"/>
</dbReference>
<dbReference type="InterPro" id="IPR036909">
    <property type="entry name" value="Cyt_c-like_dom_sf"/>
</dbReference>
<evidence type="ECO:0000256" key="4">
    <source>
        <dbReference type="PROSITE-ProRule" id="PRU00433"/>
    </source>
</evidence>
<dbReference type="Gene3D" id="1.10.760.10">
    <property type="entry name" value="Cytochrome c-like domain"/>
    <property type="match status" value="1"/>
</dbReference>
<dbReference type="InterPro" id="IPR009056">
    <property type="entry name" value="Cyt_c-like_dom"/>
</dbReference>
<proteinExistence type="predicted"/>
<dbReference type="SUPFAM" id="SSF46626">
    <property type="entry name" value="Cytochrome c"/>
    <property type="match status" value="1"/>
</dbReference>
<keyword evidence="1 4" id="KW-0349">Heme</keyword>
<dbReference type="Proteomes" id="UP000309061">
    <property type="component" value="Chromosome"/>
</dbReference>
<dbReference type="EMBL" id="CP046052">
    <property type="protein sequence ID" value="QGM44463.1"/>
    <property type="molecule type" value="Genomic_DNA"/>
</dbReference>
<dbReference type="RefSeq" id="WP_136494765.1">
    <property type="nucleotide sequence ID" value="NZ_CP046052.1"/>
</dbReference>
<dbReference type="GO" id="GO:0046872">
    <property type="term" value="F:metal ion binding"/>
    <property type="evidence" value="ECO:0007669"/>
    <property type="project" value="UniProtKB-KW"/>
</dbReference>
<evidence type="ECO:0000256" key="5">
    <source>
        <dbReference type="SAM" id="SignalP"/>
    </source>
</evidence>
<evidence type="ECO:0000313" key="8">
    <source>
        <dbReference type="Proteomes" id="UP000309061"/>
    </source>
</evidence>
<keyword evidence="2 4" id="KW-0479">Metal-binding</keyword>
<dbReference type="Pfam" id="PF00034">
    <property type="entry name" value="Cytochrom_C"/>
    <property type="match status" value="1"/>
</dbReference>
<dbReference type="GO" id="GO:0020037">
    <property type="term" value="F:heme binding"/>
    <property type="evidence" value="ECO:0007669"/>
    <property type="project" value="InterPro"/>
</dbReference>
<protein>
    <submittedName>
        <fullName evidence="7">C-type cytochrome</fullName>
    </submittedName>
</protein>
<accession>A0A6B8KDF9</accession>
<evidence type="ECO:0000256" key="1">
    <source>
        <dbReference type="ARBA" id="ARBA00022617"/>
    </source>
</evidence>
<sequence>MKRVMRKAVPVFVLSALLAPLAQAESLGQKGRVIADSFCSRCHAVGPRGKSPNPKSPPFRTLGRKYPLADLEEALGEGIVVGHEGQDMPPFVFSSEDIKALLAYLASVQKK</sequence>
<evidence type="ECO:0000256" key="2">
    <source>
        <dbReference type="ARBA" id="ARBA00022723"/>
    </source>
</evidence>
<evidence type="ECO:0000256" key="3">
    <source>
        <dbReference type="ARBA" id="ARBA00023004"/>
    </source>
</evidence>
<keyword evidence="8" id="KW-1185">Reference proteome</keyword>